<reference evidence="2 3" key="1">
    <citation type="submission" date="2018-06" db="EMBL/GenBank/DDBJ databases">
        <title>Streptomyces reniochalinae sp. nov. and Streptomyces diacarnus sp. nov. from marine sponges.</title>
        <authorList>
            <person name="Li L."/>
        </authorList>
    </citation>
    <scope>NUCLEOTIDE SEQUENCE [LARGE SCALE GENOMIC DNA]</scope>
    <source>
        <strain evidence="2 3">LHW51701</strain>
    </source>
</reference>
<dbReference type="InterPro" id="IPR007278">
    <property type="entry name" value="DUF397"/>
</dbReference>
<proteinExistence type="predicted"/>
<evidence type="ECO:0000259" key="1">
    <source>
        <dbReference type="Pfam" id="PF04149"/>
    </source>
</evidence>
<keyword evidence="3" id="KW-1185">Reference proteome</keyword>
<sequence length="67" mass="7023">MSARPVWIRSSYSDGTGGNCVEWAPGVASRTGVVPVRDSKDVRRAPLSFSSAAWAAFLGGVKHSADS</sequence>
<comment type="caution">
    <text evidence="2">The sequence shown here is derived from an EMBL/GenBank/DDBJ whole genome shotgun (WGS) entry which is preliminary data.</text>
</comment>
<protein>
    <submittedName>
        <fullName evidence="2">DUF397 domain-containing protein</fullName>
    </submittedName>
</protein>
<feature type="domain" description="DUF397" evidence="1">
    <location>
        <begin position="6"/>
        <end position="62"/>
    </location>
</feature>
<dbReference type="EMBL" id="QOIN01000048">
    <property type="protein sequence ID" value="RCG19735.1"/>
    <property type="molecule type" value="Genomic_DNA"/>
</dbReference>
<dbReference type="AlphaFoldDB" id="A0A367EQ78"/>
<organism evidence="2 3">
    <name type="scientific">Streptomyces diacarni</name>
    <dbReference type="NCBI Taxonomy" id="2800381"/>
    <lineage>
        <taxon>Bacteria</taxon>
        <taxon>Bacillati</taxon>
        <taxon>Actinomycetota</taxon>
        <taxon>Actinomycetes</taxon>
        <taxon>Kitasatosporales</taxon>
        <taxon>Streptomycetaceae</taxon>
        <taxon>Streptomyces</taxon>
    </lineage>
</organism>
<gene>
    <name evidence="2" type="ORF">DTL70_23750</name>
</gene>
<evidence type="ECO:0000313" key="2">
    <source>
        <dbReference type="EMBL" id="RCG19735.1"/>
    </source>
</evidence>
<accession>A0A367EQ78</accession>
<dbReference type="Proteomes" id="UP000252914">
    <property type="component" value="Unassembled WGS sequence"/>
</dbReference>
<name>A0A367EQ78_9ACTN</name>
<dbReference type="RefSeq" id="WP_114023991.1">
    <property type="nucleotide sequence ID" value="NZ_JBEYTF010000018.1"/>
</dbReference>
<dbReference type="Pfam" id="PF04149">
    <property type="entry name" value="DUF397"/>
    <property type="match status" value="1"/>
</dbReference>
<evidence type="ECO:0000313" key="3">
    <source>
        <dbReference type="Proteomes" id="UP000252914"/>
    </source>
</evidence>